<organism evidence="1 2">
    <name type="scientific">Sphingomonas abietis</name>
    <dbReference type="NCBI Taxonomy" id="3012344"/>
    <lineage>
        <taxon>Bacteria</taxon>
        <taxon>Pseudomonadati</taxon>
        <taxon>Pseudomonadota</taxon>
        <taxon>Alphaproteobacteria</taxon>
        <taxon>Sphingomonadales</taxon>
        <taxon>Sphingomonadaceae</taxon>
        <taxon>Sphingomonas</taxon>
    </lineage>
</organism>
<dbReference type="PANTHER" id="PTHR38442:SF1">
    <property type="entry name" value="INNER MEMBRANE PROTEIN"/>
    <property type="match status" value="1"/>
</dbReference>
<dbReference type="EMBL" id="CP115174">
    <property type="protein sequence ID" value="WBO24533.1"/>
    <property type="molecule type" value="Genomic_DNA"/>
</dbReference>
<name>A0ABY7NSP0_9SPHN</name>
<dbReference type="Pfam" id="PF04286">
    <property type="entry name" value="DUF445"/>
    <property type="match status" value="1"/>
</dbReference>
<dbReference type="Proteomes" id="UP001210865">
    <property type="component" value="Chromosome"/>
</dbReference>
<accession>A0ABY7NSP0</accession>
<gene>
    <name evidence="1" type="ORF">PBT88_02645</name>
</gene>
<dbReference type="PANTHER" id="PTHR38442">
    <property type="entry name" value="INNER MEMBRANE PROTEIN-RELATED"/>
    <property type="match status" value="1"/>
</dbReference>
<evidence type="ECO:0000313" key="1">
    <source>
        <dbReference type="EMBL" id="WBO24533.1"/>
    </source>
</evidence>
<dbReference type="RefSeq" id="WP_270079153.1">
    <property type="nucleotide sequence ID" value="NZ_CP115174.1"/>
</dbReference>
<keyword evidence="2" id="KW-1185">Reference proteome</keyword>
<dbReference type="InterPro" id="IPR007383">
    <property type="entry name" value="DUF445"/>
</dbReference>
<protein>
    <submittedName>
        <fullName evidence="1">DUF445 domain-containing protein</fullName>
    </submittedName>
</protein>
<sequence>MRRVATGLLVAMALLYVAARAFEPRHPWLGYVRAFAEAAMVGGLADWFAVTALFRHPLGLPIPHTAIIPRNKDRIGDALASFLRQNFLIPSVVARRMRRLDLAGATGRFLAAPGPAAADPALARASRLRLGASRLIADIVGALDAERLGGMVRAAVSQRLAALDIAPILGQALDAAIDRNRHVPILDNAIEWVGRTLVAHEETIRAMISERAGSVMRWTGLDEKLANKILDGLYRLIEEVGEDPEHPLRDKAEEGLVDFARRLREDPLLQNKVNAFKDELIASPAVAAWLDGLWAQARTALLKGARDPQAAMAGRLGETLRQLGTTLQTEPRLARTINLFARRATVGIAATYGDGIVRLVSDTVRGWDAQTVTGRLEQAVGRDLQYIRVNGTLVGGLVGLAIHLVDIWL</sequence>
<proteinExistence type="predicted"/>
<reference evidence="1 2" key="1">
    <citation type="submission" date="2022-12" db="EMBL/GenBank/DDBJ databases">
        <title>Sphingomonas abieness sp. nov., an endophytic bacterium isolated from Abies koreana.</title>
        <authorList>
            <person name="Jiang L."/>
            <person name="Lee J."/>
        </authorList>
    </citation>
    <scope>NUCLEOTIDE SEQUENCE [LARGE SCALE GENOMIC DNA]</scope>
    <source>
        <strain evidence="2">PAMB 00755</strain>
    </source>
</reference>
<evidence type="ECO:0000313" key="2">
    <source>
        <dbReference type="Proteomes" id="UP001210865"/>
    </source>
</evidence>